<protein>
    <submittedName>
        <fullName evidence="1">Uncharacterized protein</fullName>
    </submittedName>
</protein>
<keyword evidence="2" id="KW-1185">Reference proteome</keyword>
<gene>
    <name evidence="1" type="ORF">EV182_002575</name>
</gene>
<sequence length="189" mass="20777">RENSRLKKASASGYTSIFDQDPSASSDGVSGTEALLLQRRILALQDALKYVRKENTYLRASARAVPAPSWLHAPLCKSASVEIPRELSAAAKQARQLIKEACLVAASPKLVRLGSKPKDARRADGSAAWTPQAQKPQYEYYLQQSVIRSIHHRAAETREQLHRLVKFPSLARLPSREVTSATATTTTQA</sequence>
<accession>A0ACC1HGB0</accession>
<dbReference type="EMBL" id="JAMZIH010005691">
    <property type="protein sequence ID" value="KAJ1674778.1"/>
    <property type="molecule type" value="Genomic_DNA"/>
</dbReference>
<comment type="caution">
    <text evidence="1">The sequence shown here is derived from an EMBL/GenBank/DDBJ whole genome shotgun (WGS) entry which is preliminary data.</text>
</comment>
<organism evidence="1 2">
    <name type="scientific">Spiromyces aspiralis</name>
    <dbReference type="NCBI Taxonomy" id="68401"/>
    <lineage>
        <taxon>Eukaryota</taxon>
        <taxon>Fungi</taxon>
        <taxon>Fungi incertae sedis</taxon>
        <taxon>Zoopagomycota</taxon>
        <taxon>Kickxellomycotina</taxon>
        <taxon>Kickxellomycetes</taxon>
        <taxon>Kickxellales</taxon>
        <taxon>Kickxellaceae</taxon>
        <taxon>Spiromyces</taxon>
    </lineage>
</organism>
<dbReference type="Proteomes" id="UP001145114">
    <property type="component" value="Unassembled WGS sequence"/>
</dbReference>
<name>A0ACC1HGB0_9FUNG</name>
<proteinExistence type="predicted"/>
<reference evidence="1" key="1">
    <citation type="submission" date="2022-06" db="EMBL/GenBank/DDBJ databases">
        <title>Phylogenomic reconstructions and comparative analyses of Kickxellomycotina fungi.</title>
        <authorList>
            <person name="Reynolds N.K."/>
            <person name="Stajich J.E."/>
            <person name="Barry K."/>
            <person name="Grigoriev I.V."/>
            <person name="Crous P."/>
            <person name="Smith M.E."/>
        </authorList>
    </citation>
    <scope>NUCLEOTIDE SEQUENCE</scope>
    <source>
        <strain evidence="1">RSA 2271</strain>
    </source>
</reference>
<evidence type="ECO:0000313" key="1">
    <source>
        <dbReference type="EMBL" id="KAJ1674778.1"/>
    </source>
</evidence>
<evidence type="ECO:0000313" key="2">
    <source>
        <dbReference type="Proteomes" id="UP001145114"/>
    </source>
</evidence>
<feature type="non-terminal residue" evidence="1">
    <location>
        <position position="1"/>
    </location>
</feature>